<reference evidence="3" key="1">
    <citation type="submission" date="2021-04" db="EMBL/GenBank/DDBJ databases">
        <authorList>
            <consortium name="Wellcome Sanger Institute Data Sharing"/>
        </authorList>
    </citation>
    <scope>NUCLEOTIDE SEQUENCE [LARGE SCALE GENOMIC DNA]</scope>
</reference>
<keyword evidence="4" id="KW-1185">Reference proteome</keyword>
<dbReference type="GO" id="GO:0000281">
    <property type="term" value="P:mitotic cytokinesis"/>
    <property type="evidence" value="ECO:0007669"/>
    <property type="project" value="TreeGrafter"/>
</dbReference>
<dbReference type="InParanoid" id="A0A3Q1HNH6"/>
<dbReference type="InterPro" id="IPR001849">
    <property type="entry name" value="PH_domain"/>
</dbReference>
<dbReference type="PANTHER" id="PTHR21538:SF26">
    <property type="entry name" value="ANILLIN ISOFORM X1"/>
    <property type="match status" value="1"/>
</dbReference>
<dbReference type="CDD" id="cd01263">
    <property type="entry name" value="PH_anillin"/>
    <property type="match status" value="1"/>
</dbReference>
<feature type="compositionally biased region" description="Basic and acidic residues" evidence="1">
    <location>
        <begin position="407"/>
        <end position="438"/>
    </location>
</feature>
<feature type="region of interest" description="Disordered" evidence="1">
    <location>
        <begin position="496"/>
        <end position="538"/>
    </location>
</feature>
<dbReference type="PROSITE" id="PS50003">
    <property type="entry name" value="PH_DOMAIN"/>
    <property type="match status" value="1"/>
</dbReference>
<reference evidence="3" key="2">
    <citation type="submission" date="2025-08" db="UniProtKB">
        <authorList>
            <consortium name="Ensembl"/>
        </authorList>
    </citation>
    <scope>IDENTIFICATION</scope>
</reference>
<dbReference type="GO" id="GO:0031106">
    <property type="term" value="P:septin ring organization"/>
    <property type="evidence" value="ECO:0007669"/>
    <property type="project" value="TreeGrafter"/>
</dbReference>
<feature type="region of interest" description="Disordered" evidence="1">
    <location>
        <begin position="618"/>
        <end position="638"/>
    </location>
</feature>
<dbReference type="STRING" id="64144.ENSATEP00000010382"/>
<reference evidence="3" key="3">
    <citation type="submission" date="2025-09" db="UniProtKB">
        <authorList>
            <consortium name="Ensembl"/>
        </authorList>
    </citation>
    <scope>IDENTIFICATION</scope>
</reference>
<feature type="compositionally biased region" description="Polar residues" evidence="1">
    <location>
        <begin position="451"/>
        <end position="469"/>
    </location>
</feature>
<dbReference type="AlphaFoldDB" id="A0A3Q1HNH6"/>
<dbReference type="Pfam" id="PF00169">
    <property type="entry name" value="PH"/>
    <property type="match status" value="1"/>
</dbReference>
<name>A0A3Q1HNH6_ANATE</name>
<dbReference type="SMART" id="SM00233">
    <property type="entry name" value="PH"/>
    <property type="match status" value="1"/>
</dbReference>
<feature type="region of interest" description="Disordered" evidence="1">
    <location>
        <begin position="1048"/>
        <end position="1068"/>
    </location>
</feature>
<evidence type="ECO:0000256" key="1">
    <source>
        <dbReference type="SAM" id="MobiDB-lite"/>
    </source>
</evidence>
<feature type="compositionally biased region" description="Low complexity" evidence="1">
    <location>
        <begin position="1048"/>
        <end position="1060"/>
    </location>
</feature>
<dbReference type="Gene3D" id="2.30.29.30">
    <property type="entry name" value="Pleckstrin-homology domain (PH domain)/Phosphotyrosine-binding domain (PTB)"/>
    <property type="match status" value="1"/>
</dbReference>
<organism evidence="3 4">
    <name type="scientific">Anabas testudineus</name>
    <name type="common">Climbing perch</name>
    <name type="synonym">Anthias testudineus</name>
    <dbReference type="NCBI Taxonomy" id="64144"/>
    <lineage>
        <taxon>Eukaryota</taxon>
        <taxon>Metazoa</taxon>
        <taxon>Chordata</taxon>
        <taxon>Craniata</taxon>
        <taxon>Vertebrata</taxon>
        <taxon>Euteleostomi</taxon>
        <taxon>Actinopterygii</taxon>
        <taxon>Neopterygii</taxon>
        <taxon>Teleostei</taxon>
        <taxon>Neoteleostei</taxon>
        <taxon>Acanthomorphata</taxon>
        <taxon>Anabantaria</taxon>
        <taxon>Anabantiformes</taxon>
        <taxon>Anabantoidei</taxon>
        <taxon>Anabantidae</taxon>
        <taxon>Anabas</taxon>
    </lineage>
</organism>
<evidence type="ECO:0000313" key="4">
    <source>
        <dbReference type="Proteomes" id="UP000265040"/>
    </source>
</evidence>
<accession>A0A3Q1HNH6</accession>
<dbReference type="PANTHER" id="PTHR21538">
    <property type="entry name" value="ANILLIN/RHOTEKIN RTKN"/>
    <property type="match status" value="1"/>
</dbReference>
<evidence type="ECO:0000259" key="2">
    <source>
        <dbReference type="PROSITE" id="PS50003"/>
    </source>
</evidence>
<protein>
    <recommendedName>
        <fullName evidence="2">PH domain-containing protein</fullName>
    </recommendedName>
</protein>
<dbReference type="Proteomes" id="UP000265040">
    <property type="component" value="Chromosome 6"/>
</dbReference>
<dbReference type="InterPro" id="IPR051364">
    <property type="entry name" value="Cytokinesis/Rho-signaling"/>
</dbReference>
<evidence type="ECO:0000313" key="3">
    <source>
        <dbReference type="Ensembl" id="ENSATEP00000010382.2"/>
    </source>
</evidence>
<feature type="region of interest" description="Disordered" evidence="1">
    <location>
        <begin position="575"/>
        <end position="594"/>
    </location>
</feature>
<dbReference type="GeneTree" id="ENSGT00390000008749"/>
<feature type="region of interest" description="Disordered" evidence="1">
    <location>
        <begin position="407"/>
        <end position="476"/>
    </location>
</feature>
<proteinExistence type="predicted"/>
<feature type="domain" description="PH" evidence="2">
    <location>
        <begin position="921"/>
        <end position="1037"/>
    </location>
</feature>
<dbReference type="InterPro" id="IPR012966">
    <property type="entry name" value="AHD"/>
</dbReference>
<dbReference type="GO" id="GO:0005826">
    <property type="term" value="C:actomyosin contractile ring"/>
    <property type="evidence" value="ECO:0007669"/>
    <property type="project" value="TreeGrafter"/>
</dbReference>
<dbReference type="InterPro" id="IPR011993">
    <property type="entry name" value="PH-like_dom_sf"/>
</dbReference>
<feature type="compositionally biased region" description="Acidic residues" evidence="1">
    <location>
        <begin position="142"/>
        <end position="162"/>
    </location>
</feature>
<sequence length="1068" mass="119319">MAASLKLLHQVQASCLEIQQGKGHLVTLKPQQQALVKGSCKWSGRSKILFRLKKSKRKGKTTRHQLETKKNMEAPNQQESQPVMMLSFSEDQSFSKASYVENQNVSGDEQGLLDFTQPGESDMKETCEVSKVTEQSSSDMLSLEEDEKINDSSYGEEDIEPSSDEELRLWRYPQHKVYQEKELNIAERQEGVCSKDEEEALVLSRVEMKRGGHIVDDSDPSAIQGSECYLTNVSADIAGSSALQEDEKLSRETDEFQSEKCLDDSVEYQSALNRDQENMESYKGCYEGEAKEDIDILTTRQDQINTKECTHVDDVCQQSKEIQTVYIKEEDMDLDSTGTVLNSRVKVTEASPCSDVAQVAKETQTGHIDVQSSAEDVAQLKARAYAEPLDIDTHDAPSAPVHLLETEEKGQEAVDVKEDVTHGPTEETHKAEGRESSKKVTFILEPELINDETNNSVESRTETSTSDVELSSHDETNTAEIIDQMFEEVLEYAGRVEEERGTEDAEDRDSGIVACSRDTENKMDTDSEKEKREEEAKEECDELLTFPPSGILSPLSKSVEAVVTPLRLAVSQESNPPSLLLTPEETSTPPAESAPLYSIDAYRTQTDRQSKLPTIQSVTPGVQRRAPEKSQTQQSVNTKERIAALNEEAGKLQTVINQTLQALSCCTDEEHGQGSLEEAEAEKLLLVSCEKRSSLLAEVARLREERNSESGEGEDREYVSQQPCRGTVSITNIQLPLKVEFVCSSHGRTGRPSHYFFVLIRYGPCNIVATPLATAADAQNGDTISFPTSVTLKDIRSAFEIDVEVYSLSHTSGNNSSIDRTTTKSRVTPRKLLNTITRSSNTLTSAALPTLNARRSSNFSLVGCHKITLASLGHSKFPLDKMKLEGKIRRLLGDEFQEKVPFLSPLEGNIYLQLHSEGHSNVQHQGFLTMFELISGYGVWHRRYFVLEGCNMYYWNHPNDKESKEAEGSMSLSSSPSQCVRPVKRDSCARPFTFELVSSVPHQQQDEREEALAKCWFSADTKQERLDWMEKLNQALLDFHTWDRTSAAQTESQQSTSSSSGNLRESIL</sequence>
<dbReference type="SUPFAM" id="SSF50729">
    <property type="entry name" value="PH domain-like"/>
    <property type="match status" value="1"/>
</dbReference>
<dbReference type="InterPro" id="IPR037840">
    <property type="entry name" value="PH_Anillin"/>
</dbReference>
<feature type="region of interest" description="Disordered" evidence="1">
    <location>
        <begin position="133"/>
        <end position="162"/>
    </location>
</feature>
<feature type="region of interest" description="Disordered" evidence="1">
    <location>
        <begin position="55"/>
        <end position="79"/>
    </location>
</feature>
<dbReference type="Pfam" id="PF08174">
    <property type="entry name" value="Anillin"/>
    <property type="match status" value="1"/>
</dbReference>
<feature type="compositionally biased region" description="Basic and acidic residues" evidence="1">
    <location>
        <begin position="517"/>
        <end position="535"/>
    </location>
</feature>
<dbReference type="Ensembl" id="ENSATET00000010564.3">
    <property type="protein sequence ID" value="ENSATEP00000010382.2"/>
    <property type="gene ID" value="ENSATEG00000007314.3"/>
</dbReference>
<dbReference type="GO" id="GO:0000915">
    <property type="term" value="P:actomyosin contractile ring assembly"/>
    <property type="evidence" value="ECO:0007669"/>
    <property type="project" value="TreeGrafter"/>
</dbReference>